<dbReference type="Proteomes" id="UP000178485">
    <property type="component" value="Chromosome i"/>
</dbReference>
<keyword evidence="2" id="KW-1185">Reference proteome</keyword>
<dbReference type="EMBL" id="LT608328">
    <property type="protein sequence ID" value="SCM56526.1"/>
    <property type="molecule type" value="Genomic_DNA"/>
</dbReference>
<dbReference type="KEGG" id="pmuc:ING2E5A_0921"/>
<organism evidence="1 2">
    <name type="scientific">Petrimonas mucosa</name>
    <dbReference type="NCBI Taxonomy" id="1642646"/>
    <lineage>
        <taxon>Bacteria</taxon>
        <taxon>Pseudomonadati</taxon>
        <taxon>Bacteroidota</taxon>
        <taxon>Bacteroidia</taxon>
        <taxon>Bacteroidales</taxon>
        <taxon>Dysgonomonadaceae</taxon>
        <taxon>Petrimonas</taxon>
    </lineage>
</organism>
<gene>
    <name evidence="1" type="ORF">ING2E5A_0921</name>
</gene>
<accession>A0A1G4G5H3</accession>
<proteinExistence type="predicted"/>
<evidence type="ECO:0000313" key="2">
    <source>
        <dbReference type="Proteomes" id="UP000178485"/>
    </source>
</evidence>
<dbReference type="STRING" id="1642646.ING2E5A_0921"/>
<dbReference type="AlphaFoldDB" id="A0A1G4G5H3"/>
<sequence>MHNNLQIMPGVGERFLLVQDLPETYVAPEIDVIDIETEQTFLASTGGNGGDMDGELW</sequence>
<reference evidence="1 2" key="1">
    <citation type="submission" date="2016-08" db="EMBL/GenBank/DDBJ databases">
        <authorList>
            <person name="Seilhamer J.J."/>
        </authorList>
    </citation>
    <scope>NUCLEOTIDE SEQUENCE [LARGE SCALE GENOMIC DNA]</scope>
    <source>
        <strain evidence="1">ING2-E5A</strain>
    </source>
</reference>
<protein>
    <submittedName>
        <fullName evidence="1">Uncharacterized protein</fullName>
    </submittedName>
</protein>
<evidence type="ECO:0000313" key="1">
    <source>
        <dbReference type="EMBL" id="SCM56526.1"/>
    </source>
</evidence>
<name>A0A1G4G5H3_9BACT</name>
<dbReference type="RefSeq" id="WP_154670026.1">
    <property type="nucleotide sequence ID" value="NZ_DUQN01000072.1"/>
</dbReference>